<feature type="domain" description="Cadherin" evidence="12">
    <location>
        <begin position="228"/>
        <end position="351"/>
    </location>
</feature>
<dbReference type="OMA" id="MKSNTEE"/>
<evidence type="ECO:0000313" key="13">
    <source>
        <dbReference type="Ensembl" id="ENSXMAP00000017901.2"/>
    </source>
</evidence>
<dbReference type="GO" id="GO:0007043">
    <property type="term" value="P:cell-cell junction assembly"/>
    <property type="evidence" value="ECO:0007669"/>
    <property type="project" value="TreeGrafter"/>
</dbReference>
<evidence type="ECO:0000256" key="9">
    <source>
        <dbReference type="ARBA" id="ARBA00023180"/>
    </source>
</evidence>
<dbReference type="SMART" id="SM00112">
    <property type="entry name" value="CA"/>
    <property type="match status" value="5"/>
</dbReference>
<evidence type="ECO:0000256" key="5">
    <source>
        <dbReference type="ARBA" id="ARBA00022737"/>
    </source>
</evidence>
<dbReference type="GO" id="GO:0005912">
    <property type="term" value="C:adherens junction"/>
    <property type="evidence" value="ECO:0007669"/>
    <property type="project" value="TreeGrafter"/>
</dbReference>
<dbReference type="GO" id="GO:0016339">
    <property type="term" value="P:calcium-dependent cell-cell adhesion via plasma membrane cell adhesion molecules"/>
    <property type="evidence" value="ECO:0007669"/>
    <property type="project" value="TreeGrafter"/>
</dbReference>
<keyword evidence="4" id="KW-0732">Signal</keyword>
<evidence type="ECO:0000256" key="6">
    <source>
        <dbReference type="ARBA" id="ARBA00022837"/>
    </source>
</evidence>
<evidence type="ECO:0000256" key="2">
    <source>
        <dbReference type="ARBA" id="ARBA00022475"/>
    </source>
</evidence>
<dbReference type="CDD" id="cd11304">
    <property type="entry name" value="Cadherin_repeat"/>
    <property type="match status" value="4"/>
</dbReference>
<reference evidence="14" key="1">
    <citation type="submission" date="2012-01" db="EMBL/GenBank/DDBJ databases">
        <authorList>
            <person name="Walter R."/>
            <person name="Schartl M."/>
            <person name="Warren W."/>
        </authorList>
    </citation>
    <scope>NUCLEOTIDE SEQUENCE [LARGE SCALE GENOMIC DNA]</scope>
    <source>
        <strain evidence="14">JP 163 A</strain>
    </source>
</reference>
<dbReference type="GO" id="GO:0034332">
    <property type="term" value="P:adherens junction organization"/>
    <property type="evidence" value="ECO:0007669"/>
    <property type="project" value="TreeGrafter"/>
</dbReference>
<keyword evidence="8 11" id="KW-0472">Membrane</keyword>
<comment type="subcellular location">
    <subcellularLocation>
        <location evidence="1">Cell membrane</location>
    </subcellularLocation>
</comment>
<evidence type="ECO:0000256" key="8">
    <source>
        <dbReference type="ARBA" id="ARBA00023136"/>
    </source>
</evidence>
<evidence type="ECO:0000313" key="14">
    <source>
        <dbReference type="Proteomes" id="UP000002852"/>
    </source>
</evidence>
<dbReference type="PANTHER" id="PTHR24027:SF433">
    <property type="entry name" value="CADHERIN 27-RELATED"/>
    <property type="match status" value="1"/>
</dbReference>
<dbReference type="GeneTree" id="ENSGT00940000155218"/>
<dbReference type="FunFam" id="2.60.40.60:FF:000019">
    <property type="entry name" value="Cadherin 2"/>
    <property type="match status" value="1"/>
</dbReference>
<reference evidence="14" key="2">
    <citation type="journal article" date="2013" name="Nat. Genet.">
        <title>The genome of the platyfish, Xiphophorus maculatus, provides insights into evolutionary adaptation and several complex traits.</title>
        <authorList>
            <person name="Schartl M."/>
            <person name="Walter R.B."/>
            <person name="Shen Y."/>
            <person name="Garcia T."/>
            <person name="Catchen J."/>
            <person name="Amores A."/>
            <person name="Braasch I."/>
            <person name="Chalopin D."/>
            <person name="Volff J.N."/>
            <person name="Lesch K.P."/>
            <person name="Bisazza A."/>
            <person name="Minx P."/>
            <person name="Hillier L."/>
            <person name="Wilson R.K."/>
            <person name="Fuerstenberg S."/>
            <person name="Boore J."/>
            <person name="Searle S."/>
            <person name="Postlethwait J.H."/>
            <person name="Warren W.C."/>
        </authorList>
    </citation>
    <scope>NUCLEOTIDE SEQUENCE [LARGE SCALE GENOMIC DNA]</scope>
    <source>
        <strain evidence="14">JP 163 A</strain>
    </source>
</reference>
<feature type="domain" description="Cadherin" evidence="12">
    <location>
        <begin position="351"/>
        <end position="458"/>
    </location>
</feature>
<dbReference type="GO" id="GO:0007156">
    <property type="term" value="P:homophilic cell adhesion via plasma membrane adhesion molecules"/>
    <property type="evidence" value="ECO:0007669"/>
    <property type="project" value="InterPro"/>
</dbReference>
<dbReference type="GO" id="GO:0016477">
    <property type="term" value="P:cell migration"/>
    <property type="evidence" value="ECO:0007669"/>
    <property type="project" value="TreeGrafter"/>
</dbReference>
<dbReference type="GO" id="GO:0000902">
    <property type="term" value="P:cell morphogenesis"/>
    <property type="evidence" value="ECO:0007669"/>
    <property type="project" value="TreeGrafter"/>
</dbReference>
<evidence type="ECO:0000259" key="12">
    <source>
        <dbReference type="PROSITE" id="PS50268"/>
    </source>
</evidence>
<proteinExistence type="predicted"/>
<dbReference type="PRINTS" id="PR00205">
    <property type="entry name" value="CADHERIN"/>
</dbReference>
<evidence type="ECO:0000256" key="1">
    <source>
        <dbReference type="ARBA" id="ARBA00004236"/>
    </source>
</evidence>
<dbReference type="Ensembl" id="ENSXMAT00000017927.2">
    <property type="protein sequence ID" value="ENSXMAP00000017901.2"/>
    <property type="gene ID" value="ENSXMAG00000017866.2"/>
</dbReference>
<evidence type="ECO:0000256" key="4">
    <source>
        <dbReference type="ARBA" id="ARBA00022729"/>
    </source>
</evidence>
<keyword evidence="3" id="KW-0479">Metal-binding</keyword>
<keyword evidence="7" id="KW-0130">Cell adhesion</keyword>
<dbReference type="GO" id="GO:0016342">
    <property type="term" value="C:catenin complex"/>
    <property type="evidence" value="ECO:0007669"/>
    <property type="project" value="TreeGrafter"/>
</dbReference>
<dbReference type="InterPro" id="IPR015919">
    <property type="entry name" value="Cadherin-like_sf"/>
</dbReference>
<feature type="domain" description="Cadherin" evidence="12">
    <location>
        <begin position="98"/>
        <end position="211"/>
    </location>
</feature>
<dbReference type="Pfam" id="PF00028">
    <property type="entry name" value="Cadherin"/>
    <property type="match status" value="3"/>
</dbReference>
<dbReference type="Gene3D" id="2.60.40.60">
    <property type="entry name" value="Cadherins"/>
    <property type="match status" value="5"/>
</dbReference>
<keyword evidence="11" id="KW-1133">Transmembrane helix</keyword>
<keyword evidence="6 10" id="KW-0106">Calcium</keyword>
<organism evidence="13 14">
    <name type="scientific">Xiphophorus maculatus</name>
    <name type="common">Southern platyfish</name>
    <name type="synonym">Platypoecilus maculatus</name>
    <dbReference type="NCBI Taxonomy" id="8083"/>
    <lineage>
        <taxon>Eukaryota</taxon>
        <taxon>Metazoa</taxon>
        <taxon>Chordata</taxon>
        <taxon>Craniata</taxon>
        <taxon>Vertebrata</taxon>
        <taxon>Euteleostomi</taxon>
        <taxon>Actinopterygii</taxon>
        <taxon>Neopterygii</taxon>
        <taxon>Teleostei</taxon>
        <taxon>Neoteleostei</taxon>
        <taxon>Acanthomorphata</taxon>
        <taxon>Ovalentaria</taxon>
        <taxon>Atherinomorphae</taxon>
        <taxon>Cyprinodontiformes</taxon>
        <taxon>Poeciliidae</taxon>
        <taxon>Poeciliinae</taxon>
        <taxon>Xiphophorus</taxon>
    </lineage>
</organism>
<dbReference type="GO" id="GO:0008013">
    <property type="term" value="F:beta-catenin binding"/>
    <property type="evidence" value="ECO:0007669"/>
    <property type="project" value="TreeGrafter"/>
</dbReference>
<keyword evidence="2" id="KW-1003">Cell membrane</keyword>
<evidence type="ECO:0000256" key="3">
    <source>
        <dbReference type="ARBA" id="ARBA00022723"/>
    </source>
</evidence>
<name>M4ATV6_XIPMA</name>
<feature type="domain" description="Cadherin" evidence="12">
    <location>
        <begin position="3"/>
        <end position="97"/>
    </location>
</feature>
<evidence type="ECO:0000256" key="10">
    <source>
        <dbReference type="PROSITE-ProRule" id="PRU00043"/>
    </source>
</evidence>
<dbReference type="PROSITE" id="PS50268">
    <property type="entry name" value="CADHERIN_2"/>
    <property type="match status" value="4"/>
</dbReference>
<dbReference type="GO" id="GO:0045296">
    <property type="term" value="F:cadherin binding"/>
    <property type="evidence" value="ECO:0007669"/>
    <property type="project" value="TreeGrafter"/>
</dbReference>
<dbReference type="GO" id="GO:0005509">
    <property type="term" value="F:calcium ion binding"/>
    <property type="evidence" value="ECO:0007669"/>
    <property type="project" value="UniProtKB-UniRule"/>
</dbReference>
<reference evidence="13" key="3">
    <citation type="submission" date="2025-08" db="UniProtKB">
        <authorList>
            <consortium name="Ensembl"/>
        </authorList>
    </citation>
    <scope>IDENTIFICATION</scope>
    <source>
        <strain evidence="13">JP 163 A</strain>
    </source>
</reference>
<protein>
    <submittedName>
        <fullName evidence="13">Cadherin-like protein 26</fullName>
    </submittedName>
</protein>
<keyword evidence="5" id="KW-0677">Repeat</keyword>
<dbReference type="Proteomes" id="UP000002852">
    <property type="component" value="Unassembled WGS sequence"/>
</dbReference>
<dbReference type="GO" id="GO:0044331">
    <property type="term" value="P:cell-cell adhesion mediated by cadherin"/>
    <property type="evidence" value="ECO:0007669"/>
    <property type="project" value="TreeGrafter"/>
</dbReference>
<evidence type="ECO:0000256" key="7">
    <source>
        <dbReference type="ARBA" id="ARBA00022889"/>
    </source>
</evidence>
<accession>M4ATV6</accession>
<dbReference type="InterPro" id="IPR002126">
    <property type="entry name" value="Cadherin-like_dom"/>
</dbReference>
<reference evidence="13" key="4">
    <citation type="submission" date="2025-09" db="UniProtKB">
        <authorList>
            <consortium name="Ensembl"/>
        </authorList>
    </citation>
    <scope>IDENTIFICATION</scope>
    <source>
        <strain evidence="13">JP 163 A</strain>
    </source>
</reference>
<dbReference type="InterPro" id="IPR039808">
    <property type="entry name" value="Cadherin"/>
</dbReference>
<dbReference type="HOGENOM" id="CLU_005284_5_0_1"/>
<dbReference type="InParanoid" id="M4ATV6"/>
<dbReference type="eggNOG" id="KOG3594">
    <property type="taxonomic scope" value="Eukaryota"/>
</dbReference>
<sequence length="793" mass="88429">MIDESYSGTFPYYLGKIEIDSSLNIVEVTGQGMTEEPRDLISLNEKEGHVIIKGPVDYEKYTILKLIIRAQSKENHTWTKVGVNFEIIDANDNPPIFSKTAYEITINESTLQGTELINVTATDSDIKEEYRIFFFSIDSVIPETEDLEFTINKVPYFGDGTISFKGCLDHKKADKYTIIVKATDLGKPKPLFSFTNVTVNINHGNRYWPMFTNQTGPVRVKEGEENVIFSRLQVKDEDTKGTQGWNAIYKIHGDKNNNFKIRTDPQTNEGLLYVNKPLDYEDESLKNITITVENEIPYFTCKVIDRNTSGLWKIKTDPSFFSEASMSRRSDGGGTHQMTIVVEDVNEPPDFDELKPISLPKTVEVGHYLGTIVSRDPDVQGTRIIRYSKGEDPANLVSVDPETGKITTASILDRESPYAKDGIYVITVNAVDCGSPPQTSTASLSIYIARENDNAPSLIVNTFDMCQSDKSSWVNVTAVDPDEDPYSGPFSFKLLGDVKKWRIDPEQGYSVNLVKGQNVYSGHHKLKLEVSDFQGNKALHDLSVVVCKCSDTTKPDCSLRKAAGFTVGTGALGVLFFCITLIIGLLFLTFLVSCKPETIPVDDGEPVQHLMKSNTEEPGTDCHVPFNSLNSRNYGQQIQVSEDVNLSMTPVLLDSVVNVQACPNVIKFNQDRGSWAKSSVVSFREHRDMSTEGMGIRRQLGTLKEGARMEQTHETLLFTALTNILEKLEAPGEELGDYEPTVYDDEGDLVKNFELDAISNPEDPFDSEIELDSRFLPLASVCSPDLFAQSTTM</sequence>
<dbReference type="SUPFAM" id="SSF49313">
    <property type="entry name" value="Cadherin-like"/>
    <property type="match status" value="5"/>
</dbReference>
<feature type="transmembrane region" description="Helical" evidence="11">
    <location>
        <begin position="562"/>
        <end position="588"/>
    </location>
</feature>
<evidence type="ECO:0000256" key="11">
    <source>
        <dbReference type="SAM" id="Phobius"/>
    </source>
</evidence>
<dbReference type="PANTHER" id="PTHR24027">
    <property type="entry name" value="CADHERIN-23"/>
    <property type="match status" value="1"/>
</dbReference>
<keyword evidence="14" id="KW-1185">Reference proteome</keyword>
<keyword evidence="9" id="KW-0325">Glycoprotein</keyword>
<keyword evidence="11" id="KW-0812">Transmembrane</keyword>
<dbReference type="FunFam" id="2.60.40.60:FF:000095">
    <property type="entry name" value="Cadherin 13"/>
    <property type="match status" value="1"/>
</dbReference>
<dbReference type="AlphaFoldDB" id="M4ATV6"/>